<name>J9GNC2_9ZZZZ</name>
<reference evidence="2" key="1">
    <citation type="journal article" date="2012" name="PLoS ONE">
        <title>Gene sets for utilization of primary and secondary nutrition supplies in the distal gut of endangered iberian lynx.</title>
        <authorList>
            <person name="Alcaide M."/>
            <person name="Messina E."/>
            <person name="Richter M."/>
            <person name="Bargiela R."/>
            <person name="Peplies J."/>
            <person name="Huws S.A."/>
            <person name="Newbold C.J."/>
            <person name="Golyshin P.N."/>
            <person name="Simon M.A."/>
            <person name="Lopez G."/>
            <person name="Yakimov M.M."/>
            <person name="Ferrer M."/>
        </authorList>
    </citation>
    <scope>NUCLEOTIDE SEQUENCE</scope>
</reference>
<keyword evidence="1" id="KW-0812">Transmembrane</keyword>
<gene>
    <name evidence="2" type="ORF">EVA_02784</name>
</gene>
<evidence type="ECO:0000256" key="1">
    <source>
        <dbReference type="SAM" id="Phobius"/>
    </source>
</evidence>
<proteinExistence type="predicted"/>
<organism evidence="2">
    <name type="scientific">gut metagenome</name>
    <dbReference type="NCBI Taxonomy" id="749906"/>
    <lineage>
        <taxon>unclassified sequences</taxon>
        <taxon>metagenomes</taxon>
        <taxon>organismal metagenomes</taxon>
    </lineage>
</organism>
<dbReference type="EMBL" id="AMCI01000461">
    <property type="protein sequence ID" value="EJX09104.1"/>
    <property type="molecule type" value="Genomic_DNA"/>
</dbReference>
<protein>
    <submittedName>
        <fullName evidence="2">Uncharacterized protein</fullName>
    </submittedName>
</protein>
<keyword evidence="1" id="KW-0472">Membrane</keyword>
<dbReference type="AlphaFoldDB" id="J9GNC2"/>
<comment type="caution">
    <text evidence="2">The sequence shown here is derived from an EMBL/GenBank/DDBJ whole genome shotgun (WGS) entry which is preliminary data.</text>
</comment>
<evidence type="ECO:0000313" key="2">
    <source>
        <dbReference type="EMBL" id="EJX09104.1"/>
    </source>
</evidence>
<sequence length="36" mass="4479">MWQYLLILFETFLSCFSLITCIFVAWNYLEIKKWTN</sequence>
<accession>J9GNC2</accession>
<feature type="transmembrane region" description="Helical" evidence="1">
    <location>
        <begin position="6"/>
        <end position="29"/>
    </location>
</feature>
<keyword evidence="1" id="KW-1133">Transmembrane helix</keyword>